<keyword evidence="2 4" id="KW-0863">Zinc-finger</keyword>
<dbReference type="InterPro" id="IPR013083">
    <property type="entry name" value="Znf_RING/FYVE/PHD"/>
</dbReference>
<feature type="compositionally biased region" description="Polar residues" evidence="5">
    <location>
        <begin position="422"/>
        <end position="449"/>
    </location>
</feature>
<evidence type="ECO:0000256" key="2">
    <source>
        <dbReference type="ARBA" id="ARBA00022771"/>
    </source>
</evidence>
<evidence type="ECO:0000259" key="6">
    <source>
        <dbReference type="PROSITE" id="PS50089"/>
    </source>
</evidence>
<dbReference type="PROSITE" id="PS50135">
    <property type="entry name" value="ZF_ZZ_2"/>
    <property type="match status" value="1"/>
</dbReference>
<dbReference type="InterPro" id="IPR017907">
    <property type="entry name" value="Znf_RING_CS"/>
</dbReference>
<dbReference type="Gene3D" id="3.30.40.10">
    <property type="entry name" value="Zinc/RING finger domain, C3HC4 (zinc finger)"/>
    <property type="match status" value="2"/>
</dbReference>
<evidence type="ECO:0000256" key="5">
    <source>
        <dbReference type="SAM" id="MobiDB-lite"/>
    </source>
</evidence>
<feature type="domain" description="ZZ-type" evidence="7">
    <location>
        <begin position="318"/>
        <end position="382"/>
    </location>
</feature>
<dbReference type="CDD" id="cd02338">
    <property type="entry name" value="ZZ_PCMF_like"/>
    <property type="match status" value="1"/>
</dbReference>
<evidence type="ECO:0000313" key="9">
    <source>
        <dbReference type="Proteomes" id="UP000827721"/>
    </source>
</evidence>
<dbReference type="SMART" id="SM00291">
    <property type="entry name" value="ZnF_ZZ"/>
    <property type="match status" value="1"/>
</dbReference>
<dbReference type="PROSITE" id="PS50089">
    <property type="entry name" value="ZF_RING_2"/>
    <property type="match status" value="2"/>
</dbReference>
<dbReference type="Proteomes" id="UP000827721">
    <property type="component" value="Unassembled WGS sequence"/>
</dbReference>
<feature type="region of interest" description="Disordered" evidence="5">
    <location>
        <begin position="414"/>
        <end position="449"/>
    </location>
</feature>
<keyword evidence="3" id="KW-0862">Zinc</keyword>
<evidence type="ECO:0000259" key="7">
    <source>
        <dbReference type="PROSITE" id="PS50135"/>
    </source>
</evidence>
<accession>A0ABQ8II44</accession>
<reference evidence="8 9" key="1">
    <citation type="submission" date="2021-02" db="EMBL/GenBank/DDBJ databases">
        <title>Plant Genome Project.</title>
        <authorList>
            <person name="Zhang R.-G."/>
        </authorList>
    </citation>
    <scope>NUCLEOTIDE SEQUENCE [LARGE SCALE GENOMIC DNA]</scope>
    <source>
        <tissue evidence="8">Leaves</tissue>
    </source>
</reference>
<feature type="domain" description="RING-type" evidence="6">
    <location>
        <begin position="201"/>
        <end position="239"/>
    </location>
</feature>
<dbReference type="InterPro" id="IPR043145">
    <property type="entry name" value="Znf_ZZ_sf"/>
</dbReference>
<dbReference type="InterPro" id="IPR001841">
    <property type="entry name" value="Znf_RING"/>
</dbReference>
<gene>
    <name evidence="8" type="ORF">JRO89_XS01G0041200</name>
</gene>
<dbReference type="PANTHER" id="PTHR15898">
    <property type="entry name" value="BIFUNCTIONAL APOPTOSIS REGULATOR"/>
    <property type="match status" value="1"/>
</dbReference>
<comment type="caution">
    <text evidence="8">The sequence shown here is derived from an EMBL/GenBank/DDBJ whole genome shotgun (WGS) entry which is preliminary data.</text>
</comment>
<name>A0ABQ8II44_9ROSI</name>
<evidence type="ECO:0000313" key="8">
    <source>
        <dbReference type="EMBL" id="KAH7576346.1"/>
    </source>
</evidence>
<organism evidence="8 9">
    <name type="scientific">Xanthoceras sorbifolium</name>
    <dbReference type="NCBI Taxonomy" id="99658"/>
    <lineage>
        <taxon>Eukaryota</taxon>
        <taxon>Viridiplantae</taxon>
        <taxon>Streptophyta</taxon>
        <taxon>Embryophyta</taxon>
        <taxon>Tracheophyta</taxon>
        <taxon>Spermatophyta</taxon>
        <taxon>Magnoliopsida</taxon>
        <taxon>eudicotyledons</taxon>
        <taxon>Gunneridae</taxon>
        <taxon>Pentapetalae</taxon>
        <taxon>rosids</taxon>
        <taxon>malvids</taxon>
        <taxon>Sapindales</taxon>
        <taxon>Sapindaceae</taxon>
        <taxon>Xanthoceroideae</taxon>
        <taxon>Xanthoceras</taxon>
    </lineage>
</organism>
<keyword evidence="1" id="KW-0479">Metal-binding</keyword>
<evidence type="ECO:0008006" key="10">
    <source>
        <dbReference type="Google" id="ProtNLM"/>
    </source>
</evidence>
<keyword evidence="9" id="KW-1185">Reference proteome</keyword>
<dbReference type="PANTHER" id="PTHR15898:SF13">
    <property type="entry name" value="BIFUNCTIONAL APOPTOSIS REGULATOR"/>
    <property type="match status" value="1"/>
</dbReference>
<evidence type="ECO:0000256" key="3">
    <source>
        <dbReference type="ARBA" id="ARBA00022833"/>
    </source>
</evidence>
<evidence type="ECO:0000256" key="1">
    <source>
        <dbReference type="ARBA" id="ARBA00022723"/>
    </source>
</evidence>
<dbReference type="Pfam" id="PF00569">
    <property type="entry name" value="ZZ"/>
    <property type="match status" value="1"/>
</dbReference>
<evidence type="ECO:0000256" key="4">
    <source>
        <dbReference type="PROSITE-ProRule" id="PRU00228"/>
    </source>
</evidence>
<dbReference type="InterPro" id="IPR027370">
    <property type="entry name" value="Znf-RING_euk"/>
</dbReference>
<protein>
    <recommendedName>
        <fullName evidence="10">E3 ubiquitin-protein ligase PRT1</fullName>
    </recommendedName>
</protein>
<dbReference type="Pfam" id="PF13445">
    <property type="entry name" value="zf-RING_UBOX"/>
    <property type="match status" value="1"/>
</dbReference>
<dbReference type="SUPFAM" id="SSF57850">
    <property type="entry name" value="RING/U-box"/>
    <property type="match status" value="3"/>
</dbReference>
<dbReference type="PROSITE" id="PS00518">
    <property type="entry name" value="ZF_RING_1"/>
    <property type="match status" value="1"/>
</dbReference>
<dbReference type="InterPro" id="IPR000433">
    <property type="entry name" value="Znf_ZZ"/>
</dbReference>
<dbReference type="Gene3D" id="3.30.60.90">
    <property type="match status" value="1"/>
</dbReference>
<dbReference type="EMBL" id="JAFEMO010000001">
    <property type="protein sequence ID" value="KAH7576346.1"/>
    <property type="molecule type" value="Genomic_DNA"/>
</dbReference>
<sequence>MDNQAVHNIVDVDMELEETSDSFLCCICLDLLYKPIVLSCGHISCFWCVHKSMNNLCESHCPICRHTYNHFPSICLMLHLLLSKMYPIAYKRREEQILEEEKQMGFFSPQFDSHSFEALLGKEFGHLGDSAQTSTRVQESTIKRGIGENMEQLGSVSLILNNGTTIPVQTTGGTVSIMENNSPQNKLNGDRKQIAVTDVLCSACKQLLIHPVALNCGHVYCETCIIKPTDKQIRCQICRCLNPMGCPKVCLELDHFLEEQFSKEYASRKDAIQPKEVQLNRESATTCSIEAGKLGFIASLLRTGQRLPMWADPHSKVHIGVGCDYCGMCPIIGDRYKCKDCVEAIGFDLCGDCYNTRSKLPGRFNQQHTPEHRLELVKPKLVIRHVMSRLVTGQLENGSPAFILADDIFEDGSPVNLPGDVQENTSNDSPATVSNTENIIDQNDSEPTG</sequence>
<proteinExistence type="predicted"/>
<dbReference type="SMART" id="SM00184">
    <property type="entry name" value="RING"/>
    <property type="match status" value="2"/>
</dbReference>
<feature type="domain" description="RING-type" evidence="6">
    <location>
        <begin position="25"/>
        <end position="65"/>
    </location>
</feature>